<gene>
    <name evidence="3" type="ORF">D6D20_08432</name>
</gene>
<comment type="caution">
    <text evidence="3">The sequence shown here is derived from an EMBL/GenBank/DDBJ whole genome shotgun (WGS) entry which is preliminary data.</text>
</comment>
<proteinExistence type="predicted"/>
<dbReference type="AlphaFoldDB" id="A0A4S8YW51"/>
<evidence type="ECO:0000256" key="2">
    <source>
        <dbReference type="SAM" id="MobiDB-lite"/>
    </source>
</evidence>
<organism evidence="3 4">
    <name type="scientific">Aureobasidium pullulans</name>
    <name type="common">Black yeast</name>
    <name type="synonym">Pullularia pullulans</name>
    <dbReference type="NCBI Taxonomy" id="5580"/>
    <lineage>
        <taxon>Eukaryota</taxon>
        <taxon>Fungi</taxon>
        <taxon>Dikarya</taxon>
        <taxon>Ascomycota</taxon>
        <taxon>Pezizomycotina</taxon>
        <taxon>Dothideomycetes</taxon>
        <taxon>Dothideomycetidae</taxon>
        <taxon>Dothideales</taxon>
        <taxon>Saccotheciaceae</taxon>
        <taxon>Aureobasidium</taxon>
    </lineage>
</organism>
<protein>
    <submittedName>
        <fullName evidence="3">WD40 repeat-like protein</fullName>
    </submittedName>
</protein>
<dbReference type="Gene3D" id="2.130.10.10">
    <property type="entry name" value="YVTN repeat-like/Quinoprotein amine dehydrogenase"/>
    <property type="match status" value="2"/>
</dbReference>
<dbReference type="InterPro" id="IPR015943">
    <property type="entry name" value="WD40/YVTN_repeat-like_dom_sf"/>
</dbReference>
<evidence type="ECO:0000256" key="1">
    <source>
        <dbReference type="SAM" id="Coils"/>
    </source>
</evidence>
<feature type="compositionally biased region" description="Basic residues" evidence="2">
    <location>
        <begin position="591"/>
        <end position="601"/>
    </location>
</feature>
<accession>A0A4S8YW51</accession>
<dbReference type="SUPFAM" id="SSF50978">
    <property type="entry name" value="WD40 repeat-like"/>
    <property type="match status" value="1"/>
</dbReference>
<feature type="region of interest" description="Disordered" evidence="2">
    <location>
        <begin position="511"/>
        <end position="610"/>
    </location>
</feature>
<feature type="compositionally biased region" description="Polar residues" evidence="2">
    <location>
        <begin position="816"/>
        <end position="826"/>
    </location>
</feature>
<feature type="compositionally biased region" description="Basic and acidic residues" evidence="2">
    <location>
        <begin position="687"/>
        <end position="700"/>
    </location>
</feature>
<reference evidence="3 4" key="1">
    <citation type="submission" date="2018-10" db="EMBL/GenBank/DDBJ databases">
        <title>Fifty Aureobasidium pullulans genomes reveal a recombining polyextremotolerant generalist.</title>
        <authorList>
            <person name="Gostincar C."/>
            <person name="Turk M."/>
            <person name="Zajc J."/>
            <person name="Gunde-Cimerman N."/>
        </authorList>
    </citation>
    <scope>NUCLEOTIDE SEQUENCE [LARGE SCALE GENOMIC DNA]</scope>
    <source>
        <strain evidence="3 4">EXF-10751</strain>
    </source>
</reference>
<name>A0A4S8YW51_AURPU</name>
<dbReference type="InterPro" id="IPR036322">
    <property type="entry name" value="WD40_repeat_dom_sf"/>
</dbReference>
<feature type="compositionally biased region" description="Polar residues" evidence="2">
    <location>
        <begin position="533"/>
        <end position="546"/>
    </location>
</feature>
<evidence type="ECO:0000313" key="4">
    <source>
        <dbReference type="Proteomes" id="UP000310421"/>
    </source>
</evidence>
<feature type="region of interest" description="Disordered" evidence="2">
    <location>
        <begin position="670"/>
        <end position="747"/>
    </location>
</feature>
<feature type="region of interest" description="Disordered" evidence="2">
    <location>
        <begin position="812"/>
        <end position="833"/>
    </location>
</feature>
<dbReference type="SMART" id="SM00320">
    <property type="entry name" value="WD40"/>
    <property type="match status" value="5"/>
</dbReference>
<keyword evidence="1" id="KW-0175">Coiled coil</keyword>
<dbReference type="EMBL" id="QZAN01000136">
    <property type="protein sequence ID" value="THW56856.1"/>
    <property type="molecule type" value="Genomic_DNA"/>
</dbReference>
<evidence type="ECO:0000313" key="3">
    <source>
        <dbReference type="EMBL" id="THW56856.1"/>
    </source>
</evidence>
<dbReference type="Proteomes" id="UP000310421">
    <property type="component" value="Unassembled WGS sequence"/>
</dbReference>
<dbReference type="InterPro" id="IPR001680">
    <property type="entry name" value="WD40_rpt"/>
</dbReference>
<sequence length="962" mass="104246">MFIPSNNQWSIAMPRAVKQAGTASTSTLTAKPTFKIPTNSHLIITTPGGIFSWDHDGVKKLFSSSKKGILAAKEAKDGSQMLAVADKHVVVLHDCKRGREESWGLSGSEGIVRLLEYTPDANSLFLSTSLTGAIQHYSVHESRQLDSVSNHPSPPTVLAVSTTSHLMISASENPTVIYLQNLTLKTAAVQLHPSASNAAIATASFHPERPNVFLLAFKDGTVAAYDATKISRQSGVRVDGKSCQPTNAYSGEISHLANLHQVTNVRGISDPPDASANTNVGSKSIAITGAAFLPGFRTRAISVGADGKCRLFDFEAGGKKIRTWHAQAPVTSLSVLRPKETAISTATSLGKRAVSKPIYSTTGASTDTNTIIAVGRVDGQVLLFDSLGLRLDQVVVNELGEKVISVEWMKGPSPHAISSPFRPTSERRDVRCNLSPAVPWTGKETGPTMPDVLKLPPGAVFAPMQSLPAVSVYISEDEEVSTVRHTPAANVGIRSPVVETTYLDLFSPVKKVSPAHRPQRSPVSSPHLRRSRVSSQTFIRSSSQEPVPTDLDHTQRPLEAPKQLSIHPLDTTIVPRQRSPHGAKPPASARRGPRSARKQGHGRPVGRNGQLLADLRRLDAGNSHQAKKSGGTALFAPYMNRTGISDLPRVQAQPPPQDDASVLQNNRHYERKPGHRHHEPTHPSPKIRFESESHSSDRDIWMSAGSSEDECNQRKDNKRTHYHARQRQIGQPHPEIPLTHGSSKPQREPFVPILRHEPSANIATISPRPHNASKEAAVLSMSEEAMYSAVSHISNIDGEFVPASRDVQNLFPRGSSVYSTSPSCRQSPKRSPQRQVRVWNDGAPSFKPATTAIQRAKLVNLQSNTIMNKSQRETAAKEAAAVLMSPKVAQKVKTLPPLPSGAILSQGQGCSCVNDDCHGCLELGSRVRSLEDEVARLKAEVLGLRSALRRTGVSSRVVERKR</sequence>
<feature type="compositionally biased region" description="Basic residues" evidence="2">
    <location>
        <begin position="716"/>
        <end position="726"/>
    </location>
</feature>
<feature type="coiled-coil region" evidence="1">
    <location>
        <begin position="920"/>
        <end position="947"/>
    </location>
</feature>